<evidence type="ECO:0000256" key="4">
    <source>
        <dbReference type="ARBA" id="ARBA00023033"/>
    </source>
</evidence>
<feature type="chain" id="PRO_5034801911" description="FAD-binding domain-containing protein" evidence="5">
    <location>
        <begin position="24"/>
        <end position="398"/>
    </location>
</feature>
<dbReference type="EMBL" id="JABAYA010000105">
    <property type="protein sequence ID" value="KAF7725070.1"/>
    <property type="molecule type" value="Genomic_DNA"/>
</dbReference>
<gene>
    <name evidence="7" type="ORF">EC973_000477</name>
</gene>
<dbReference type="Proteomes" id="UP000605846">
    <property type="component" value="Unassembled WGS sequence"/>
</dbReference>
<feature type="signal peptide" evidence="5">
    <location>
        <begin position="1"/>
        <end position="23"/>
    </location>
</feature>
<dbReference type="SUPFAM" id="SSF51905">
    <property type="entry name" value="FAD/NAD(P)-binding domain"/>
    <property type="match status" value="1"/>
</dbReference>
<dbReference type="PANTHER" id="PTHR46972:SF1">
    <property type="entry name" value="FAD DEPENDENT OXIDOREDUCTASE DOMAIN-CONTAINING PROTEIN"/>
    <property type="match status" value="1"/>
</dbReference>
<dbReference type="HAMAP" id="MF_00845">
    <property type="entry name" value="TetX_monooxygenase"/>
    <property type="match status" value="1"/>
</dbReference>
<dbReference type="InterPro" id="IPR002938">
    <property type="entry name" value="FAD-bd"/>
</dbReference>
<feature type="domain" description="FAD-binding" evidence="6">
    <location>
        <begin position="9"/>
        <end position="344"/>
    </location>
</feature>
<keyword evidence="5" id="KW-0732">Signal</keyword>
<dbReference type="InterPro" id="IPR043683">
    <property type="entry name" value="TetX_monooxygenase"/>
</dbReference>
<evidence type="ECO:0000256" key="1">
    <source>
        <dbReference type="ARBA" id="ARBA00022630"/>
    </source>
</evidence>
<evidence type="ECO:0000256" key="2">
    <source>
        <dbReference type="ARBA" id="ARBA00022827"/>
    </source>
</evidence>
<organism evidence="7 8">
    <name type="scientific">Apophysomyces ossiformis</name>
    <dbReference type="NCBI Taxonomy" id="679940"/>
    <lineage>
        <taxon>Eukaryota</taxon>
        <taxon>Fungi</taxon>
        <taxon>Fungi incertae sedis</taxon>
        <taxon>Mucoromycota</taxon>
        <taxon>Mucoromycotina</taxon>
        <taxon>Mucoromycetes</taxon>
        <taxon>Mucorales</taxon>
        <taxon>Mucorineae</taxon>
        <taxon>Mucoraceae</taxon>
        <taxon>Apophysomyces</taxon>
    </lineage>
</organism>
<keyword evidence="3" id="KW-0560">Oxidoreductase</keyword>
<dbReference type="Gene3D" id="3.50.50.60">
    <property type="entry name" value="FAD/NAD(P)-binding domain"/>
    <property type="match status" value="1"/>
</dbReference>
<dbReference type="PANTHER" id="PTHR46972">
    <property type="entry name" value="MONOOXYGENASE ASQM-RELATED"/>
    <property type="match status" value="1"/>
</dbReference>
<dbReference type="Pfam" id="PF01494">
    <property type="entry name" value="FAD_binding_3"/>
    <property type="match status" value="1"/>
</dbReference>
<sequence>MPSTNAPLKIAIVGAGMAGLAAARTLQQNGIPCTVYDLDISSTSRDQGGSLDLHVESGQLAMRTNGLWDGIQRHMRYEGQDTRILDKTSKAWIDKVTEAGECACPEVDRGPLRQIYIDSLEEGTIRWGTRITKVTSVTAQDGEGEQIKHPRYTLHFGDGTEETFDFVVGADGAWSRVRPLLSDAKPTYSGVTFHEMRLPNADKDHPNESKLVGRGSIYALSDNKAIMAQRNGDGCVRSYAVLRVPESGLPEEVIQDESTARAYILKHYEDWSEGLQNLIRNSQGFIPRPIYALPVEHRWVSRPGITVIGDAAHLMSPFAGEGANLAMIDGVDLGLTLVKVVKDGKDLAVAQQNFEQAMITRSKVAAEASARNLELFISENAPQSTMVVLQHIFPKKGN</sequence>
<dbReference type="GO" id="GO:0046677">
    <property type="term" value="P:response to antibiotic"/>
    <property type="evidence" value="ECO:0007669"/>
    <property type="project" value="InterPro"/>
</dbReference>
<dbReference type="OrthoDB" id="655030at2759"/>
<evidence type="ECO:0000256" key="3">
    <source>
        <dbReference type="ARBA" id="ARBA00023002"/>
    </source>
</evidence>
<dbReference type="PRINTS" id="PR00420">
    <property type="entry name" value="RNGMNOXGNASE"/>
</dbReference>
<name>A0A8H7BRM9_9FUNG</name>
<protein>
    <recommendedName>
        <fullName evidence="6">FAD-binding domain-containing protein</fullName>
    </recommendedName>
</protein>
<evidence type="ECO:0000313" key="8">
    <source>
        <dbReference type="Proteomes" id="UP000605846"/>
    </source>
</evidence>
<dbReference type="InterPro" id="IPR036188">
    <property type="entry name" value="FAD/NAD-bd_sf"/>
</dbReference>
<proteinExistence type="inferred from homology"/>
<reference evidence="7" key="1">
    <citation type="submission" date="2020-01" db="EMBL/GenBank/DDBJ databases">
        <title>Genome Sequencing of Three Apophysomyces-Like Fungal Strains Confirms a Novel Fungal Genus in the Mucoromycota with divergent Burkholderia-like Endosymbiotic Bacteria.</title>
        <authorList>
            <person name="Stajich J.E."/>
            <person name="Macias A.M."/>
            <person name="Carter-House D."/>
            <person name="Lovett B."/>
            <person name="Kasson L.R."/>
            <person name="Berry K."/>
            <person name="Grigoriev I."/>
            <person name="Chang Y."/>
            <person name="Spatafora J."/>
            <person name="Kasson M.T."/>
        </authorList>
    </citation>
    <scope>NUCLEOTIDE SEQUENCE</scope>
    <source>
        <strain evidence="7">NRRL A-21654</strain>
    </source>
</reference>
<accession>A0A8H7BRM9</accession>
<keyword evidence="1" id="KW-0285">Flavoprotein</keyword>
<evidence type="ECO:0000313" key="7">
    <source>
        <dbReference type="EMBL" id="KAF7725070.1"/>
    </source>
</evidence>
<dbReference type="AlphaFoldDB" id="A0A8H7BRM9"/>
<dbReference type="GO" id="GO:0004497">
    <property type="term" value="F:monooxygenase activity"/>
    <property type="evidence" value="ECO:0007669"/>
    <property type="project" value="UniProtKB-KW"/>
</dbReference>
<evidence type="ECO:0000259" key="6">
    <source>
        <dbReference type="Pfam" id="PF01494"/>
    </source>
</evidence>
<keyword evidence="4" id="KW-0503">Monooxygenase</keyword>
<evidence type="ECO:0000256" key="5">
    <source>
        <dbReference type="SAM" id="SignalP"/>
    </source>
</evidence>
<comment type="caution">
    <text evidence="7">The sequence shown here is derived from an EMBL/GenBank/DDBJ whole genome shotgun (WGS) entry which is preliminary data.</text>
</comment>
<dbReference type="GO" id="GO:0071949">
    <property type="term" value="F:FAD binding"/>
    <property type="evidence" value="ECO:0007669"/>
    <property type="project" value="InterPro"/>
</dbReference>
<keyword evidence="8" id="KW-1185">Reference proteome</keyword>
<keyword evidence="2" id="KW-0274">FAD</keyword>